<dbReference type="AlphaFoldDB" id="A0A6N4DKG1"/>
<gene>
    <name evidence="2" type="ORF">C3L24_13525</name>
</gene>
<dbReference type="InterPro" id="IPR026843">
    <property type="entry name" value="SbcD_C"/>
</dbReference>
<name>A0A6N4DKG1_9GAMM</name>
<dbReference type="EMBL" id="PQCO01000328">
    <property type="protein sequence ID" value="PUD98042.1"/>
    <property type="molecule type" value="Genomic_DNA"/>
</dbReference>
<accession>A0A6N4DKG1</accession>
<dbReference type="Pfam" id="PF12320">
    <property type="entry name" value="SbcD_C"/>
    <property type="match status" value="1"/>
</dbReference>
<feature type="domain" description="Nuclease SbcCD subunit D C-terminal" evidence="1">
    <location>
        <begin position="39"/>
        <end position="118"/>
    </location>
</feature>
<proteinExistence type="predicted"/>
<evidence type="ECO:0000259" key="1">
    <source>
        <dbReference type="Pfam" id="PF12320"/>
    </source>
</evidence>
<evidence type="ECO:0000313" key="2">
    <source>
        <dbReference type="EMBL" id="PUD98042.1"/>
    </source>
</evidence>
<dbReference type="Proteomes" id="UP000250928">
    <property type="component" value="Unassembled WGS sequence"/>
</dbReference>
<organism evidence="2 3">
    <name type="scientific">Candidatus Sedimenticola endophacoides</name>
    <dbReference type="NCBI Taxonomy" id="2548426"/>
    <lineage>
        <taxon>Bacteria</taxon>
        <taxon>Pseudomonadati</taxon>
        <taxon>Pseudomonadota</taxon>
        <taxon>Gammaproteobacteria</taxon>
        <taxon>Chromatiales</taxon>
        <taxon>Sedimenticolaceae</taxon>
        <taxon>Sedimenticola</taxon>
    </lineage>
</organism>
<sequence length="154" mass="16973">MQCAGRSRDERRTVGAVTAVALASRFWGLGCPKIFHEVATLLELAGGGFDGWVEVVYEGGEVVGGLRRRLDEMTEGRPLEILRVRNTRLTEQVLSPLHESETLGDLDVDEVFRRCLDLHEVPGPQRPELTRAYRETLAALAEEGWDGSAGGEGR</sequence>
<dbReference type="Gene3D" id="3.30.160.720">
    <property type="match status" value="1"/>
</dbReference>
<evidence type="ECO:0000313" key="3">
    <source>
        <dbReference type="Proteomes" id="UP000250928"/>
    </source>
</evidence>
<reference evidence="2 3" key="1">
    <citation type="submission" date="2018-01" db="EMBL/GenBank/DDBJ databases">
        <title>Novel co-symbiosis in the lucinid bivalve Phacoides pectinatus.</title>
        <authorList>
            <person name="Lim S.J."/>
            <person name="Davis B.G."/>
            <person name="Gill D.E."/>
            <person name="Engel A.S."/>
            <person name="Anderson L.C."/>
            <person name="Campbell B.J."/>
        </authorList>
    </citation>
    <scope>NUCLEOTIDE SEQUENCE [LARGE SCALE GENOMIC DNA]</scope>
    <source>
        <strain evidence="2">N3_P5</strain>
    </source>
</reference>
<comment type="caution">
    <text evidence="2">The sequence shown here is derived from an EMBL/GenBank/DDBJ whole genome shotgun (WGS) entry which is preliminary data.</text>
</comment>
<protein>
    <recommendedName>
        <fullName evidence="1">Nuclease SbcCD subunit D C-terminal domain-containing protein</fullName>
    </recommendedName>
</protein>